<keyword evidence="2" id="KW-1185">Reference proteome</keyword>
<evidence type="ECO:0000313" key="1">
    <source>
        <dbReference type="EMBL" id="KAK4884512.1"/>
    </source>
</evidence>
<dbReference type="EMBL" id="JARPUR010000001">
    <property type="protein sequence ID" value="KAK4884512.1"/>
    <property type="molecule type" value="Genomic_DNA"/>
</dbReference>
<reference evidence="2" key="1">
    <citation type="submission" date="2023-01" db="EMBL/GenBank/DDBJ databases">
        <title>Key to firefly adult light organ development and bioluminescence: homeobox transcription factors regulate luciferase expression and transportation to peroxisome.</title>
        <authorList>
            <person name="Fu X."/>
        </authorList>
    </citation>
    <scope>NUCLEOTIDE SEQUENCE [LARGE SCALE GENOMIC DNA]</scope>
</reference>
<evidence type="ECO:0000313" key="2">
    <source>
        <dbReference type="Proteomes" id="UP001353858"/>
    </source>
</evidence>
<comment type="caution">
    <text evidence="1">The sequence shown here is derived from an EMBL/GenBank/DDBJ whole genome shotgun (WGS) entry which is preliminary data.</text>
</comment>
<organism evidence="1 2">
    <name type="scientific">Aquatica leii</name>
    <dbReference type="NCBI Taxonomy" id="1421715"/>
    <lineage>
        <taxon>Eukaryota</taxon>
        <taxon>Metazoa</taxon>
        <taxon>Ecdysozoa</taxon>
        <taxon>Arthropoda</taxon>
        <taxon>Hexapoda</taxon>
        <taxon>Insecta</taxon>
        <taxon>Pterygota</taxon>
        <taxon>Neoptera</taxon>
        <taxon>Endopterygota</taxon>
        <taxon>Coleoptera</taxon>
        <taxon>Polyphaga</taxon>
        <taxon>Elateriformia</taxon>
        <taxon>Elateroidea</taxon>
        <taxon>Lampyridae</taxon>
        <taxon>Luciolinae</taxon>
        <taxon>Aquatica</taxon>
    </lineage>
</organism>
<proteinExistence type="predicted"/>
<accession>A0AAN7Q7F3</accession>
<protein>
    <submittedName>
        <fullName evidence="1">Uncharacterized protein</fullName>
    </submittedName>
</protein>
<gene>
    <name evidence="1" type="ORF">RN001_000783</name>
</gene>
<dbReference type="AlphaFoldDB" id="A0AAN7Q7F3"/>
<name>A0AAN7Q7F3_9COLE</name>
<dbReference type="Proteomes" id="UP001353858">
    <property type="component" value="Unassembled WGS sequence"/>
</dbReference>
<sequence length="389" mass="43956">MNTLQQCCKTSIIKNLNEDKKYRNSIKNSLKMYLSPFSSNIKSIVYPICMSLEGSYNSDNSARMPTITSSDTETALSIASIDQLPLPTLVPRDHGNNCVLEITILEKHKKNCPNKKEIPENRDSLDDICGSYDVINRVVYKTCAGNDFENEQAPLKNSAKGFKLNDPNYFGKDLKENRSRIEAIPILPEGSSYNVARMETTEDKKPTDSVSIYIRVNKNDQVPKGFQKLHYQGDSCKLSNPNERSKQILALQKLINETTSAANISKTNKMFSPIVSESHVFNAGSVTPSTLPQTLFVSDKMKNSTDSLEIKTEADQVTSSKIQQTNEKCKIRCEENRKTYMINKQRKKSSNLSIPEKQENQGIFKRLIKRRNQDESTDNVTALNCNLKK</sequence>